<feature type="chain" id="PRO_5046738003" evidence="1">
    <location>
        <begin position="19"/>
        <end position="230"/>
    </location>
</feature>
<dbReference type="InterPro" id="IPR025665">
    <property type="entry name" value="Beta-barrel_OMP_2"/>
</dbReference>
<reference evidence="3 4" key="1">
    <citation type="submission" date="2021-02" db="EMBL/GenBank/DDBJ databases">
        <authorList>
            <person name="Jung H.S."/>
            <person name="Chun B.H."/>
            <person name="Jeon C.O."/>
        </authorList>
    </citation>
    <scope>NUCLEOTIDE SEQUENCE [LARGE SCALE GENOMIC DNA]</scope>
    <source>
        <strain evidence="3 4">LMG 25203</strain>
    </source>
</reference>
<feature type="signal peptide" evidence="1">
    <location>
        <begin position="1"/>
        <end position="18"/>
    </location>
</feature>
<dbReference type="Pfam" id="PF13568">
    <property type="entry name" value="OMP_b-brl_2"/>
    <property type="match status" value="1"/>
</dbReference>
<gene>
    <name evidence="3" type="ORF">H9X54_008205</name>
</gene>
<keyword evidence="1" id="KW-0732">Signal</keyword>
<keyword evidence="4" id="KW-1185">Reference proteome</keyword>
<comment type="caution">
    <text evidence="3">The sequence shown here is derived from an EMBL/GenBank/DDBJ whole genome shotgun (WGS) entry which is preliminary data.</text>
</comment>
<evidence type="ECO:0000256" key="1">
    <source>
        <dbReference type="SAM" id="SignalP"/>
    </source>
</evidence>
<dbReference type="RefSeq" id="WP_187657022.1">
    <property type="nucleotide sequence ID" value="NZ_JACSOD020000474.1"/>
</dbReference>
<evidence type="ECO:0000313" key="4">
    <source>
        <dbReference type="Proteomes" id="UP000759529"/>
    </source>
</evidence>
<evidence type="ECO:0000313" key="3">
    <source>
        <dbReference type="EMBL" id="MBM6499281.1"/>
    </source>
</evidence>
<organism evidence="3 4">
    <name type="scientific">Flavobacterium macrobrachii</name>
    <dbReference type="NCBI Taxonomy" id="591204"/>
    <lineage>
        <taxon>Bacteria</taxon>
        <taxon>Pseudomonadati</taxon>
        <taxon>Bacteroidota</taxon>
        <taxon>Flavobacteriia</taxon>
        <taxon>Flavobacteriales</taxon>
        <taxon>Flavobacteriaceae</taxon>
        <taxon>Flavobacterium</taxon>
    </lineage>
</organism>
<sequence length="230" mass="26726">MRTYFYLFTLLVAFNAQAQQTEVDFDAVDSLYREDQFYFSVAYSTMQNQPDGFKQSKFSPAISLGFLRDMPINKNRTIAIAAGIGYSLSIYNQNLIVNNENESLDYFPIPENETLDKSRFTFHSIDLPIEFRWRNSSPESYKFWRVYTGLKLSYVFYNQYKLNSSIGNYSIINNEDINKIQYGAYISVGWNTVNLYGYYGLNSFFKSSAKIDGKPINLNALHLGLMFYIL</sequence>
<dbReference type="EMBL" id="JACSOD020000474">
    <property type="protein sequence ID" value="MBM6499281.1"/>
    <property type="molecule type" value="Genomic_DNA"/>
</dbReference>
<evidence type="ECO:0000259" key="2">
    <source>
        <dbReference type="Pfam" id="PF13568"/>
    </source>
</evidence>
<protein>
    <submittedName>
        <fullName evidence="3">PorT family protein</fullName>
    </submittedName>
</protein>
<name>A0ABS2CWE0_9FLAO</name>
<proteinExistence type="predicted"/>
<dbReference type="Proteomes" id="UP000759529">
    <property type="component" value="Unassembled WGS sequence"/>
</dbReference>
<accession>A0ABS2CWE0</accession>
<feature type="domain" description="Outer membrane protein beta-barrel" evidence="2">
    <location>
        <begin position="17"/>
        <end position="205"/>
    </location>
</feature>